<gene>
    <name evidence="1" type="ORF">RHMOL_Rhmol03G0143500</name>
</gene>
<name>A0ACC0PGH2_RHOML</name>
<keyword evidence="2" id="KW-1185">Reference proteome</keyword>
<dbReference type="EMBL" id="CM046390">
    <property type="protein sequence ID" value="KAI8563878.1"/>
    <property type="molecule type" value="Genomic_DNA"/>
</dbReference>
<comment type="caution">
    <text evidence="1">The sequence shown here is derived from an EMBL/GenBank/DDBJ whole genome shotgun (WGS) entry which is preliminary data.</text>
</comment>
<evidence type="ECO:0000313" key="2">
    <source>
        <dbReference type="Proteomes" id="UP001062846"/>
    </source>
</evidence>
<sequence length="325" mass="36108">MRGAELVQPRAKAEFVQPRAKPALYPQLKPQSFAVIRGTFGPEMPSLVDLGGDPNMVSSESSPSFEEPDNFIQYSMDQDPTPSHAVTSEVRKPPPPADSLESVGQDDIAGEPITAAVVWRLYFDDDRYHVKMFLALGISTILVYEVEPNEEDHLRVGIFNPNPNPIQPTNGLESALDWVLKQYVYIVRIELTTRDLEITKQESSEDFATFEARWRKKAAKMKNSPLEEDQVRIVVKNLQPKYLSHIYTQAITDFKCLHATGLQIEKAIKLGLIGKEEAPPPKKTFPTCTSHASVNSLDPALTQDPFQASSSRSSIALAATLTLST</sequence>
<organism evidence="1 2">
    <name type="scientific">Rhododendron molle</name>
    <name type="common">Chinese azalea</name>
    <name type="synonym">Azalea mollis</name>
    <dbReference type="NCBI Taxonomy" id="49168"/>
    <lineage>
        <taxon>Eukaryota</taxon>
        <taxon>Viridiplantae</taxon>
        <taxon>Streptophyta</taxon>
        <taxon>Embryophyta</taxon>
        <taxon>Tracheophyta</taxon>
        <taxon>Spermatophyta</taxon>
        <taxon>Magnoliopsida</taxon>
        <taxon>eudicotyledons</taxon>
        <taxon>Gunneridae</taxon>
        <taxon>Pentapetalae</taxon>
        <taxon>asterids</taxon>
        <taxon>Ericales</taxon>
        <taxon>Ericaceae</taxon>
        <taxon>Ericoideae</taxon>
        <taxon>Rhodoreae</taxon>
        <taxon>Rhododendron</taxon>
    </lineage>
</organism>
<evidence type="ECO:0000313" key="1">
    <source>
        <dbReference type="EMBL" id="KAI8563878.1"/>
    </source>
</evidence>
<reference evidence="1" key="1">
    <citation type="submission" date="2022-02" db="EMBL/GenBank/DDBJ databases">
        <title>Plant Genome Project.</title>
        <authorList>
            <person name="Zhang R.-G."/>
        </authorList>
    </citation>
    <scope>NUCLEOTIDE SEQUENCE</scope>
    <source>
        <strain evidence="1">AT1</strain>
    </source>
</reference>
<accession>A0ACC0PGH2</accession>
<proteinExistence type="predicted"/>
<protein>
    <submittedName>
        <fullName evidence="1">Uncharacterized protein</fullName>
    </submittedName>
</protein>
<dbReference type="Proteomes" id="UP001062846">
    <property type="component" value="Chromosome 3"/>
</dbReference>